<dbReference type="Gene3D" id="3.90.1450.10">
    <property type="entry name" value="Guanylin"/>
    <property type="match status" value="1"/>
</dbReference>
<dbReference type="Proteomes" id="UP000515150">
    <property type="component" value="Chromosome 5"/>
</dbReference>
<gene>
    <name evidence="10" type="primary">LOC114855351</name>
</gene>
<dbReference type="GeneID" id="114855351"/>
<keyword evidence="3" id="KW-0964">Secreted</keyword>
<reference evidence="10" key="1">
    <citation type="submission" date="2025-08" db="UniProtKB">
        <authorList>
            <consortium name="RefSeq"/>
        </authorList>
    </citation>
    <scope>IDENTIFICATION</scope>
</reference>
<dbReference type="Pfam" id="PF02058">
    <property type="entry name" value="Guanylin"/>
    <property type="match status" value="1"/>
</dbReference>
<keyword evidence="9" id="KW-1185">Reference proteome</keyword>
<dbReference type="GO" id="GO:0005576">
    <property type="term" value="C:extracellular region"/>
    <property type="evidence" value="ECO:0007669"/>
    <property type="project" value="UniProtKB-SubCell"/>
</dbReference>
<evidence type="ECO:0000256" key="8">
    <source>
        <dbReference type="SAM" id="SignalP"/>
    </source>
</evidence>
<dbReference type="OrthoDB" id="8936251at2759"/>
<dbReference type="KEGG" id="bspl:114855351"/>
<evidence type="ECO:0000256" key="5">
    <source>
        <dbReference type="ARBA" id="ARBA00023157"/>
    </source>
</evidence>
<keyword evidence="5" id="KW-1015">Disulfide bond</keyword>
<dbReference type="PROSITE" id="PS51257">
    <property type="entry name" value="PROKAR_LIPOPROTEIN"/>
    <property type="match status" value="1"/>
</dbReference>
<dbReference type="PANTHER" id="PTHR11318:SF4">
    <property type="entry name" value="GUANYLATE CYCLASE ACTIVATOR 2B"/>
    <property type="match status" value="1"/>
</dbReference>
<dbReference type="PANTHER" id="PTHR11318">
    <property type="entry name" value="GUANYLIN FAMILY MEMBER"/>
    <property type="match status" value="1"/>
</dbReference>
<comment type="similarity">
    <text evidence="2">Belongs to the guanylin family.</text>
</comment>
<sequence length="105" mass="11151">MKLLSVVVVVALCGCWGALAVQVKAGNMSFPLDAVKELRNLMNLNEGVTDASIAAVCHNPLLPQVFVPACQCKKAEAIFSDLGKVFKYIDPCEICSYAACTGCVI</sequence>
<dbReference type="InterPro" id="IPR000879">
    <property type="entry name" value="Guanylin"/>
</dbReference>
<feature type="chain" id="PRO_5028124561" description="Guanylate cyclase activator 2B" evidence="8">
    <location>
        <begin position="21"/>
        <end position="105"/>
    </location>
</feature>
<comment type="function">
    <text evidence="6">Endogenous activator of intestinal guanylate cyclase. It stimulates this enzyme through the same receptor binding region as the heat-stable enterotoxins. May be a potent physiological regulator of intestinal fluid and electrolyte transport. May be an autocrine/paracrine regulator of intestinal salt and water transport.</text>
</comment>
<dbReference type="InParanoid" id="A0A6P7MHT6"/>
<evidence type="ECO:0000256" key="7">
    <source>
        <dbReference type="ARBA" id="ARBA00041176"/>
    </source>
</evidence>
<feature type="signal peptide" evidence="8">
    <location>
        <begin position="1"/>
        <end position="20"/>
    </location>
</feature>
<evidence type="ECO:0000256" key="1">
    <source>
        <dbReference type="ARBA" id="ARBA00004613"/>
    </source>
</evidence>
<evidence type="ECO:0000256" key="2">
    <source>
        <dbReference type="ARBA" id="ARBA00009883"/>
    </source>
</evidence>
<dbReference type="RefSeq" id="XP_029006326.1">
    <property type="nucleotide sequence ID" value="XM_029150493.3"/>
</dbReference>
<keyword evidence="4 8" id="KW-0732">Signal</keyword>
<protein>
    <recommendedName>
        <fullName evidence="7">Guanylate cyclase activator 2B</fullName>
    </recommendedName>
</protein>
<evidence type="ECO:0000256" key="4">
    <source>
        <dbReference type="ARBA" id="ARBA00022729"/>
    </source>
</evidence>
<dbReference type="AlphaFoldDB" id="A0A6P7MHT6"/>
<evidence type="ECO:0000256" key="6">
    <source>
        <dbReference type="ARBA" id="ARBA00037765"/>
    </source>
</evidence>
<evidence type="ECO:0000256" key="3">
    <source>
        <dbReference type="ARBA" id="ARBA00022525"/>
    </source>
</evidence>
<organism evidence="9 10">
    <name type="scientific">Betta splendens</name>
    <name type="common">Siamese fighting fish</name>
    <dbReference type="NCBI Taxonomy" id="158456"/>
    <lineage>
        <taxon>Eukaryota</taxon>
        <taxon>Metazoa</taxon>
        <taxon>Chordata</taxon>
        <taxon>Craniata</taxon>
        <taxon>Vertebrata</taxon>
        <taxon>Euteleostomi</taxon>
        <taxon>Actinopterygii</taxon>
        <taxon>Neopterygii</taxon>
        <taxon>Teleostei</taxon>
        <taxon>Neoteleostei</taxon>
        <taxon>Acanthomorphata</taxon>
        <taxon>Anabantaria</taxon>
        <taxon>Anabantiformes</taxon>
        <taxon>Anabantoidei</taxon>
        <taxon>Osphronemidae</taxon>
        <taxon>Betta</taxon>
    </lineage>
</organism>
<evidence type="ECO:0000313" key="9">
    <source>
        <dbReference type="Proteomes" id="UP000515150"/>
    </source>
</evidence>
<dbReference type="GO" id="GO:0030250">
    <property type="term" value="F:guanylate cyclase activator activity"/>
    <property type="evidence" value="ECO:0007669"/>
    <property type="project" value="InterPro"/>
</dbReference>
<dbReference type="SUPFAM" id="SSF89890">
    <property type="entry name" value="Proguanylin"/>
    <property type="match status" value="1"/>
</dbReference>
<dbReference type="PRINTS" id="PR00774">
    <property type="entry name" value="GUANYLIN"/>
</dbReference>
<accession>A0A6P7MHT6</accession>
<name>A0A6P7MHT6_BETSP</name>
<proteinExistence type="inferred from homology"/>
<evidence type="ECO:0000313" key="10">
    <source>
        <dbReference type="RefSeq" id="XP_029006326.1"/>
    </source>
</evidence>
<comment type="subcellular location">
    <subcellularLocation>
        <location evidence="1">Secreted</location>
    </subcellularLocation>
</comment>
<dbReference type="InterPro" id="IPR036382">
    <property type="entry name" value="Guanylin_sf"/>
</dbReference>